<gene>
    <name evidence="4" type="ORF">M0811_04189</name>
</gene>
<feature type="transmembrane region" description="Helical" evidence="2">
    <location>
        <begin position="12"/>
        <end position="32"/>
    </location>
</feature>
<reference evidence="4" key="1">
    <citation type="submission" date="2022-10" db="EMBL/GenBank/DDBJ databases">
        <title>Novel sulphate-reducing endosymbionts in the free-living metamonad Anaeramoeba.</title>
        <authorList>
            <person name="Jerlstrom-Hultqvist J."/>
            <person name="Cepicka I."/>
            <person name="Gallot-Lavallee L."/>
            <person name="Salas-Leiva D."/>
            <person name="Curtis B.A."/>
            <person name="Zahonova K."/>
            <person name="Pipaliya S."/>
            <person name="Dacks J."/>
            <person name="Roger A.J."/>
        </authorList>
    </citation>
    <scope>NUCLEOTIDE SEQUENCE</scope>
    <source>
        <strain evidence="4">BMAN</strain>
    </source>
</reference>
<dbReference type="PANTHER" id="PTHR39299:SF1">
    <property type="entry name" value="TRANSMEMBRANE PROTEIN"/>
    <property type="match status" value="1"/>
</dbReference>
<proteinExistence type="predicted"/>
<sequence length="317" mass="36873">MFDFFQKLSKIGKIFLISAICHGIFLIVIEIVGVSTDTSDYTGFYSALFFLSVIFAAFFAFIVVTKKNIFQLGSFGIANLLLIFYSVYEFAHTRNTRLYFLFIVNCLFLFFYGYMIYQLYKEFNWEFWSKAGTTELMQRLYKFWQLFLNFVGLDLMVNITLLIGAMTFLFDKDDYEGYVDLIGVILTSLWCWLGYWAYKNETKKWTIVFLLLGCLEPIYLIIKLILFRVQRDTKSKYSKPPIYTIDVLIALALIVRIGLSTFTILGYKNFGQGLKDRLSKNYVPQTAPQTQKLVQDGNDEDEKTTDESTTDSSNQDV</sequence>
<dbReference type="Pfam" id="PF25044">
    <property type="entry name" value="DUF7789"/>
    <property type="match status" value="1"/>
</dbReference>
<dbReference type="OrthoDB" id="2448307at2759"/>
<feature type="transmembrane region" description="Helical" evidence="2">
    <location>
        <begin position="247"/>
        <end position="267"/>
    </location>
</feature>
<feature type="domain" description="DUF7789" evidence="3">
    <location>
        <begin position="132"/>
        <end position="264"/>
    </location>
</feature>
<evidence type="ECO:0000259" key="3">
    <source>
        <dbReference type="Pfam" id="PF25044"/>
    </source>
</evidence>
<evidence type="ECO:0000256" key="2">
    <source>
        <dbReference type="SAM" id="Phobius"/>
    </source>
</evidence>
<evidence type="ECO:0000313" key="5">
    <source>
        <dbReference type="Proteomes" id="UP001149090"/>
    </source>
</evidence>
<keyword evidence="2" id="KW-0812">Transmembrane</keyword>
<dbReference type="Proteomes" id="UP001149090">
    <property type="component" value="Unassembled WGS sequence"/>
</dbReference>
<keyword evidence="2" id="KW-1133">Transmembrane helix</keyword>
<keyword evidence="2" id="KW-0472">Membrane</keyword>
<accession>A0A9Q0LWD8</accession>
<feature type="transmembrane region" description="Helical" evidence="2">
    <location>
        <begin position="69"/>
        <end position="87"/>
    </location>
</feature>
<evidence type="ECO:0000313" key="4">
    <source>
        <dbReference type="EMBL" id="KAJ5079876.1"/>
    </source>
</evidence>
<dbReference type="PANTHER" id="PTHR39299">
    <property type="entry name" value="TRANSMEMBRANE PROTEIN"/>
    <property type="match status" value="1"/>
</dbReference>
<dbReference type="InterPro" id="IPR056691">
    <property type="entry name" value="DUF7789"/>
</dbReference>
<feature type="transmembrane region" description="Helical" evidence="2">
    <location>
        <begin position="146"/>
        <end position="169"/>
    </location>
</feature>
<dbReference type="EMBL" id="JAPDFW010000022">
    <property type="protein sequence ID" value="KAJ5079876.1"/>
    <property type="molecule type" value="Genomic_DNA"/>
</dbReference>
<dbReference type="OMA" id="IFEPAYI"/>
<comment type="caution">
    <text evidence="4">The sequence shown here is derived from an EMBL/GenBank/DDBJ whole genome shotgun (WGS) entry which is preliminary data.</text>
</comment>
<keyword evidence="5" id="KW-1185">Reference proteome</keyword>
<feature type="transmembrane region" description="Helical" evidence="2">
    <location>
        <begin position="181"/>
        <end position="198"/>
    </location>
</feature>
<name>A0A9Q0LWD8_ANAIG</name>
<organism evidence="4 5">
    <name type="scientific">Anaeramoeba ignava</name>
    <name type="common">Anaerobic marine amoeba</name>
    <dbReference type="NCBI Taxonomy" id="1746090"/>
    <lineage>
        <taxon>Eukaryota</taxon>
        <taxon>Metamonada</taxon>
        <taxon>Anaeramoebidae</taxon>
        <taxon>Anaeramoeba</taxon>
    </lineage>
</organism>
<feature type="transmembrane region" description="Helical" evidence="2">
    <location>
        <begin position="99"/>
        <end position="120"/>
    </location>
</feature>
<evidence type="ECO:0000256" key="1">
    <source>
        <dbReference type="SAM" id="MobiDB-lite"/>
    </source>
</evidence>
<protein>
    <recommendedName>
        <fullName evidence="3">DUF7789 domain-containing protein</fullName>
    </recommendedName>
</protein>
<feature type="transmembrane region" description="Helical" evidence="2">
    <location>
        <begin position="44"/>
        <end position="64"/>
    </location>
</feature>
<feature type="transmembrane region" description="Helical" evidence="2">
    <location>
        <begin position="205"/>
        <end position="227"/>
    </location>
</feature>
<feature type="region of interest" description="Disordered" evidence="1">
    <location>
        <begin position="285"/>
        <end position="317"/>
    </location>
</feature>
<dbReference type="AlphaFoldDB" id="A0A9Q0LWD8"/>